<reference evidence="8 10" key="2">
    <citation type="submission" date="2018-06" db="EMBL/GenBank/DDBJ databases">
        <authorList>
            <consortium name="Pathogen Informatics"/>
            <person name="Doyle S."/>
        </authorList>
    </citation>
    <scope>NUCLEOTIDE SEQUENCE [LARGE SCALE GENOMIC DNA]</scope>
    <source>
        <strain evidence="8 10">NCTC10338</strain>
    </source>
</reference>
<gene>
    <name evidence="7" type="ORF">LS41612_14630</name>
    <name evidence="8" type="ORF">NCTC10338_01770</name>
</gene>
<keyword evidence="4 5" id="KW-0472">Membrane</keyword>
<dbReference type="EMBL" id="UFSZ01000001">
    <property type="protein sequence ID" value="SUV16686.1"/>
    <property type="molecule type" value="Genomic_DNA"/>
</dbReference>
<evidence type="ECO:0000256" key="1">
    <source>
        <dbReference type="ARBA" id="ARBA00004141"/>
    </source>
</evidence>
<evidence type="ECO:0000256" key="5">
    <source>
        <dbReference type="SAM" id="Phobius"/>
    </source>
</evidence>
<evidence type="ECO:0000313" key="7">
    <source>
        <dbReference type="EMBL" id="AVK97415.1"/>
    </source>
</evidence>
<evidence type="ECO:0000259" key="6">
    <source>
        <dbReference type="Pfam" id="PF04893"/>
    </source>
</evidence>
<feature type="domain" description="Yip1" evidence="6">
    <location>
        <begin position="21"/>
        <end position="202"/>
    </location>
</feature>
<dbReference type="AlphaFoldDB" id="A0A2S0K205"/>
<keyword evidence="3 5" id="KW-1133">Transmembrane helix</keyword>
<evidence type="ECO:0000313" key="9">
    <source>
        <dbReference type="Proteomes" id="UP000238825"/>
    </source>
</evidence>
<feature type="transmembrane region" description="Helical" evidence="5">
    <location>
        <begin position="186"/>
        <end position="214"/>
    </location>
</feature>
<evidence type="ECO:0000256" key="2">
    <source>
        <dbReference type="ARBA" id="ARBA00022692"/>
    </source>
</evidence>
<name>A0A2S0K205_LYSSH</name>
<evidence type="ECO:0000256" key="3">
    <source>
        <dbReference type="ARBA" id="ARBA00022989"/>
    </source>
</evidence>
<feature type="transmembrane region" description="Helical" evidence="5">
    <location>
        <begin position="38"/>
        <end position="58"/>
    </location>
</feature>
<dbReference type="GO" id="GO:0016020">
    <property type="term" value="C:membrane"/>
    <property type="evidence" value="ECO:0007669"/>
    <property type="project" value="UniProtKB-SubCell"/>
</dbReference>
<dbReference type="Proteomes" id="UP000238825">
    <property type="component" value="Chromosome"/>
</dbReference>
<proteinExistence type="predicted"/>
<reference evidence="7 9" key="1">
    <citation type="submission" date="2017-03" db="EMBL/GenBank/DDBJ databases">
        <title>The whole genome sequencing and assembly of Lysinibacillus sphaericus DSM 28T strain.</title>
        <authorList>
            <person name="Lee Y.-J."/>
            <person name="Yi H."/>
            <person name="Bahn Y.-S."/>
            <person name="Kim J.F."/>
            <person name="Lee D.-W."/>
        </authorList>
    </citation>
    <scope>NUCLEOTIDE SEQUENCE [LARGE SCALE GENOMIC DNA]</scope>
    <source>
        <strain evidence="7 9">DSM 28</strain>
    </source>
</reference>
<protein>
    <submittedName>
        <fullName evidence="8">Uncharacterized protein conserved in archaea</fullName>
    </submittedName>
    <submittedName>
        <fullName evidence="7">YIP1 family protein</fullName>
    </submittedName>
</protein>
<feature type="transmembrane region" description="Helical" evidence="5">
    <location>
        <begin position="151"/>
        <end position="174"/>
    </location>
</feature>
<evidence type="ECO:0000313" key="8">
    <source>
        <dbReference type="EMBL" id="SUV16686.1"/>
    </source>
</evidence>
<evidence type="ECO:0000256" key="4">
    <source>
        <dbReference type="ARBA" id="ARBA00023136"/>
    </source>
</evidence>
<dbReference type="Pfam" id="PF04893">
    <property type="entry name" value="Yip1"/>
    <property type="match status" value="1"/>
</dbReference>
<feature type="transmembrane region" description="Helical" evidence="5">
    <location>
        <begin position="70"/>
        <end position="98"/>
    </location>
</feature>
<sequence length="217" mass="24193">MENYNETPQQERSKVNPFLSTWMHPKQTARYMIDAKSIGYAILVMSIAYIGAMLTGLIDSNFLLDVSPWIIVLFCVILAPISAIIGTAFSTLIFWLVGKLFKGSATFSEMFKGLSLAGVPFIALIPFYLIWLFTSPESLMDANYMESAPWIFWPSILMTAVTSIWSMVITVGVVAEAHQFSNWKAFFTVLIPSIVGVVILFILLIIIFIGIIGISMI</sequence>
<feature type="transmembrane region" description="Helical" evidence="5">
    <location>
        <begin position="110"/>
        <end position="131"/>
    </location>
</feature>
<organism evidence="7 9">
    <name type="scientific">Lysinibacillus sphaericus</name>
    <name type="common">Bacillus sphaericus</name>
    <dbReference type="NCBI Taxonomy" id="1421"/>
    <lineage>
        <taxon>Bacteria</taxon>
        <taxon>Bacillati</taxon>
        <taxon>Bacillota</taxon>
        <taxon>Bacilli</taxon>
        <taxon>Bacillales</taxon>
        <taxon>Bacillaceae</taxon>
        <taxon>Lysinibacillus</taxon>
    </lineage>
</organism>
<dbReference type="RefSeq" id="WP_024363408.1">
    <property type="nucleotide sequence ID" value="NZ_BJNS01000020.1"/>
</dbReference>
<dbReference type="GeneID" id="48277435"/>
<comment type="subcellular location">
    <subcellularLocation>
        <location evidence="1">Membrane</location>
        <topology evidence="1">Multi-pass membrane protein</topology>
    </subcellularLocation>
</comment>
<dbReference type="Proteomes" id="UP000255295">
    <property type="component" value="Unassembled WGS sequence"/>
</dbReference>
<accession>A0A2S0K205</accession>
<evidence type="ECO:0000313" key="10">
    <source>
        <dbReference type="Proteomes" id="UP000255295"/>
    </source>
</evidence>
<dbReference type="InterPro" id="IPR006977">
    <property type="entry name" value="Yip1_dom"/>
</dbReference>
<dbReference type="EMBL" id="CP019980">
    <property type="protein sequence ID" value="AVK97415.1"/>
    <property type="molecule type" value="Genomic_DNA"/>
</dbReference>
<keyword evidence="2 5" id="KW-0812">Transmembrane</keyword>